<dbReference type="GO" id="GO:0006430">
    <property type="term" value="P:lysyl-tRNA aminoacylation"/>
    <property type="evidence" value="ECO:0007669"/>
    <property type="project" value="InterPro"/>
</dbReference>
<dbReference type="InterPro" id="IPR006195">
    <property type="entry name" value="aa-tRNA-synth_II"/>
</dbReference>
<dbReference type="Gene3D" id="3.30.930.10">
    <property type="entry name" value="Bira Bifunctional Protein, Domain 2"/>
    <property type="match status" value="1"/>
</dbReference>
<dbReference type="PRINTS" id="PR00982">
    <property type="entry name" value="TRNASYNTHLYS"/>
</dbReference>
<sequence length="332" mass="36886">MPRTETPTDWRPGASNEVLRARAGLLARIRNFFSERNVLEVDTPVLSSAATTDPAIESFQTRYSGPGAAEGKALYLCSSPEFFMKRLLAAGSGPIYQLAHVFRNGEYGARHNPEFMMLEWYRPGFDCTALMDEVDQLMAAVLDGFVDVSPAKRISYRDWFVEGTGLDPWCDEVAAFRQFARQQLGENLPALDDEDMDGWLDLIVSHWLEPRLGSTAQFVFDYPPSQASLARVGGGEYPVAERFELYFGAVELANGFHELAEADEQQQRFAAENRCRVQREQAEMPMDDALTGALAHGLPDCSGVALGIDRLLMVAVGAASIETLMPFDLRRV</sequence>
<proteinExistence type="predicted"/>
<keyword evidence="2 6" id="KW-0436">Ligase</keyword>
<organism evidence="6">
    <name type="scientific">hydrothermal vent metagenome</name>
    <dbReference type="NCBI Taxonomy" id="652676"/>
    <lineage>
        <taxon>unclassified sequences</taxon>
        <taxon>metagenomes</taxon>
        <taxon>ecological metagenomes</taxon>
    </lineage>
</organism>
<dbReference type="GO" id="GO:0005524">
    <property type="term" value="F:ATP binding"/>
    <property type="evidence" value="ECO:0007669"/>
    <property type="project" value="UniProtKB-KW"/>
</dbReference>
<comment type="subunit">
    <text evidence="1">Homodimer.</text>
</comment>
<reference evidence="6" key="1">
    <citation type="submission" date="2018-06" db="EMBL/GenBank/DDBJ databases">
        <authorList>
            <person name="Zhirakovskaya E."/>
        </authorList>
    </citation>
    <scope>NUCLEOTIDE SEQUENCE</scope>
</reference>
<dbReference type="InterPro" id="IPR018149">
    <property type="entry name" value="Lys-tRNA-synth_II_C"/>
</dbReference>
<dbReference type="PANTHER" id="PTHR42918:SF6">
    <property type="entry name" value="ELONGATION FACTOR P--(R)-BETA-LYSINE LIGASE"/>
    <property type="match status" value="1"/>
</dbReference>
<dbReference type="EMBL" id="UOFM01000105">
    <property type="protein sequence ID" value="VAW74739.1"/>
    <property type="molecule type" value="Genomic_DNA"/>
</dbReference>
<keyword evidence="6" id="KW-0648">Protein biosynthesis</keyword>
<dbReference type="NCBIfam" id="TIGR00462">
    <property type="entry name" value="genX"/>
    <property type="match status" value="1"/>
</dbReference>
<keyword evidence="3" id="KW-0547">Nucleotide-binding</keyword>
<dbReference type="SUPFAM" id="SSF55681">
    <property type="entry name" value="Class II aaRS and biotin synthetases"/>
    <property type="match status" value="1"/>
</dbReference>
<evidence type="ECO:0000256" key="1">
    <source>
        <dbReference type="ARBA" id="ARBA00011738"/>
    </source>
</evidence>
<evidence type="ECO:0000256" key="3">
    <source>
        <dbReference type="ARBA" id="ARBA00022741"/>
    </source>
</evidence>
<feature type="domain" description="Aminoacyl-transfer RNA synthetases class-II family profile" evidence="5">
    <location>
        <begin position="25"/>
        <end position="326"/>
    </location>
</feature>
<gene>
    <name evidence="6" type="ORF">MNBD_GAMMA14-982</name>
</gene>
<dbReference type="FunFam" id="3.30.930.10:FF:000017">
    <property type="entry name" value="Elongation factor P--(R)-beta-lysine ligase"/>
    <property type="match status" value="1"/>
</dbReference>
<dbReference type="PROSITE" id="PS50862">
    <property type="entry name" value="AA_TRNA_LIGASE_II"/>
    <property type="match status" value="1"/>
</dbReference>
<dbReference type="Pfam" id="PF00152">
    <property type="entry name" value="tRNA-synt_2"/>
    <property type="match status" value="1"/>
</dbReference>
<evidence type="ECO:0000259" key="5">
    <source>
        <dbReference type="PROSITE" id="PS50862"/>
    </source>
</evidence>
<dbReference type="InterPro" id="IPR045864">
    <property type="entry name" value="aa-tRNA-synth_II/BPL/LPL"/>
</dbReference>
<accession>A0A3B0YKI8</accession>
<name>A0A3B0YKI8_9ZZZZ</name>
<evidence type="ECO:0000256" key="4">
    <source>
        <dbReference type="ARBA" id="ARBA00022840"/>
    </source>
</evidence>
<dbReference type="GO" id="GO:0004824">
    <property type="term" value="F:lysine-tRNA ligase activity"/>
    <property type="evidence" value="ECO:0007669"/>
    <property type="project" value="InterPro"/>
</dbReference>
<protein>
    <submittedName>
        <fullName evidence="6">Translation elongation factor P Lys34--(R)-beta-lysine ligase</fullName>
    </submittedName>
</protein>
<dbReference type="PANTHER" id="PTHR42918">
    <property type="entry name" value="LYSYL-TRNA SYNTHETASE"/>
    <property type="match status" value="1"/>
</dbReference>
<dbReference type="InterPro" id="IPR004525">
    <property type="entry name" value="EpmA"/>
</dbReference>
<evidence type="ECO:0000256" key="2">
    <source>
        <dbReference type="ARBA" id="ARBA00022598"/>
    </source>
</evidence>
<keyword evidence="4" id="KW-0067">ATP-binding</keyword>
<dbReference type="GO" id="GO:0005829">
    <property type="term" value="C:cytosol"/>
    <property type="evidence" value="ECO:0007669"/>
    <property type="project" value="TreeGrafter"/>
</dbReference>
<evidence type="ECO:0000313" key="6">
    <source>
        <dbReference type="EMBL" id="VAW74739.1"/>
    </source>
</evidence>
<dbReference type="InterPro" id="IPR004364">
    <property type="entry name" value="Aa-tRNA-synt_II"/>
</dbReference>
<keyword evidence="6" id="KW-0251">Elongation factor</keyword>
<dbReference type="GO" id="GO:0003746">
    <property type="term" value="F:translation elongation factor activity"/>
    <property type="evidence" value="ECO:0007669"/>
    <property type="project" value="UniProtKB-KW"/>
</dbReference>
<dbReference type="GO" id="GO:0000049">
    <property type="term" value="F:tRNA binding"/>
    <property type="evidence" value="ECO:0007669"/>
    <property type="project" value="TreeGrafter"/>
</dbReference>
<dbReference type="AlphaFoldDB" id="A0A3B0YKI8"/>
<dbReference type="NCBIfam" id="NF006828">
    <property type="entry name" value="PRK09350.1"/>
    <property type="match status" value="1"/>
</dbReference>